<name>A0ABW4QAT4_9MICC</name>
<evidence type="ECO:0000256" key="1">
    <source>
        <dbReference type="ARBA" id="ARBA00023027"/>
    </source>
</evidence>
<keyword evidence="5" id="KW-1185">Reference proteome</keyword>
<dbReference type="InterPro" id="IPR055170">
    <property type="entry name" value="GFO_IDH_MocA-like_dom"/>
</dbReference>
<dbReference type="Pfam" id="PF22725">
    <property type="entry name" value="GFO_IDH_MocA_C3"/>
    <property type="match status" value="1"/>
</dbReference>
<evidence type="ECO:0000313" key="4">
    <source>
        <dbReference type="EMBL" id="MFD1847818.1"/>
    </source>
</evidence>
<dbReference type="InterPro" id="IPR000683">
    <property type="entry name" value="Gfo/Idh/MocA-like_OxRdtase_N"/>
</dbReference>
<sequence length="330" mass="35249">MSHTPIRIGLIGAGGIADAHISHLQRLGAEVYVYSLDGAEELVAQFGGTVVHSIEELFDLVTIVDICSPTFTHFELAKKALEAGKNVICEKPLTRHDDEAVELSRLAAANGLTILPAHVVRFFPEYAELAAAVHAGQLGELAVLRLSRSGAFPNRSPWFGDRRLSGGIIMDQMIHDIDIARWLAGPVAQISAISTTVGDETEPAETAHVLLRHESGAISQISGVWGPPHTTFTTEYSVTGTLGRLEHHSGKQQNFVANLQIDESGGGLIPAVDPLANPYFLELREFLEALTDGSSARVDCEDGVEAVRLANAALQSLETGQPVTLSKAGV</sequence>
<dbReference type="Gene3D" id="3.30.360.10">
    <property type="entry name" value="Dihydrodipicolinate Reductase, domain 2"/>
    <property type="match status" value="1"/>
</dbReference>
<dbReference type="InterPro" id="IPR036291">
    <property type="entry name" value="NAD(P)-bd_dom_sf"/>
</dbReference>
<dbReference type="InterPro" id="IPR051450">
    <property type="entry name" value="Gfo/Idh/MocA_Oxidoreductases"/>
</dbReference>
<dbReference type="EMBL" id="JBHUGA010000060">
    <property type="protein sequence ID" value="MFD1847818.1"/>
    <property type="molecule type" value="Genomic_DNA"/>
</dbReference>
<gene>
    <name evidence="4" type="ORF">ACFSFX_14605</name>
</gene>
<accession>A0ABW4QAT4</accession>
<evidence type="ECO:0000259" key="3">
    <source>
        <dbReference type="Pfam" id="PF22725"/>
    </source>
</evidence>
<evidence type="ECO:0000259" key="2">
    <source>
        <dbReference type="Pfam" id="PF01408"/>
    </source>
</evidence>
<dbReference type="PANTHER" id="PTHR43377">
    <property type="entry name" value="BILIVERDIN REDUCTASE A"/>
    <property type="match status" value="1"/>
</dbReference>
<feature type="domain" description="Gfo/Idh/MocA-like oxidoreductase N-terminal" evidence="2">
    <location>
        <begin position="6"/>
        <end position="115"/>
    </location>
</feature>
<feature type="domain" description="GFO/IDH/MocA-like oxidoreductase" evidence="3">
    <location>
        <begin position="126"/>
        <end position="246"/>
    </location>
</feature>
<reference evidence="5" key="1">
    <citation type="journal article" date="2019" name="Int. J. Syst. Evol. Microbiol.">
        <title>The Global Catalogue of Microorganisms (GCM) 10K type strain sequencing project: providing services to taxonomists for standard genome sequencing and annotation.</title>
        <authorList>
            <consortium name="The Broad Institute Genomics Platform"/>
            <consortium name="The Broad Institute Genome Sequencing Center for Infectious Disease"/>
            <person name="Wu L."/>
            <person name="Ma J."/>
        </authorList>
    </citation>
    <scope>NUCLEOTIDE SEQUENCE [LARGE SCALE GENOMIC DNA]</scope>
    <source>
        <strain evidence="5">JCM 11496</strain>
    </source>
</reference>
<proteinExistence type="predicted"/>
<comment type="caution">
    <text evidence="4">The sequence shown here is derived from an EMBL/GenBank/DDBJ whole genome shotgun (WGS) entry which is preliminary data.</text>
</comment>
<dbReference type="SUPFAM" id="SSF55347">
    <property type="entry name" value="Glyceraldehyde-3-phosphate dehydrogenase-like, C-terminal domain"/>
    <property type="match status" value="1"/>
</dbReference>
<dbReference type="Gene3D" id="3.40.50.720">
    <property type="entry name" value="NAD(P)-binding Rossmann-like Domain"/>
    <property type="match status" value="1"/>
</dbReference>
<dbReference type="Pfam" id="PF01408">
    <property type="entry name" value="GFO_IDH_MocA"/>
    <property type="match status" value="1"/>
</dbReference>
<dbReference type="SUPFAM" id="SSF51735">
    <property type="entry name" value="NAD(P)-binding Rossmann-fold domains"/>
    <property type="match status" value="1"/>
</dbReference>
<evidence type="ECO:0000313" key="5">
    <source>
        <dbReference type="Proteomes" id="UP001597307"/>
    </source>
</evidence>
<dbReference type="RefSeq" id="WP_343881013.1">
    <property type="nucleotide sequence ID" value="NZ_BAAAIJ010000051.1"/>
</dbReference>
<dbReference type="Proteomes" id="UP001597307">
    <property type="component" value="Unassembled WGS sequence"/>
</dbReference>
<protein>
    <submittedName>
        <fullName evidence="4">Gfo/Idh/MocA family protein</fullName>
    </submittedName>
</protein>
<dbReference type="PANTHER" id="PTHR43377:SF1">
    <property type="entry name" value="BILIVERDIN REDUCTASE A"/>
    <property type="match status" value="1"/>
</dbReference>
<organism evidence="4 5">
    <name type="scientific">Arthrobacter flavus</name>
    <dbReference type="NCBI Taxonomy" id="95172"/>
    <lineage>
        <taxon>Bacteria</taxon>
        <taxon>Bacillati</taxon>
        <taxon>Actinomycetota</taxon>
        <taxon>Actinomycetes</taxon>
        <taxon>Micrococcales</taxon>
        <taxon>Micrococcaceae</taxon>
        <taxon>Arthrobacter</taxon>
    </lineage>
</organism>
<keyword evidence="1" id="KW-0520">NAD</keyword>